<dbReference type="EMBL" id="QUQM01000004">
    <property type="protein sequence ID" value="KAA8647050.1"/>
    <property type="molecule type" value="Genomic_DNA"/>
</dbReference>
<reference evidence="1 2" key="1">
    <citation type="submission" date="2019-08" db="EMBL/GenBank/DDBJ databases">
        <title>The genome sequence of a newly discovered highly antifungal drug resistant Aspergillus species, Aspergillus tanneri NIH 1004.</title>
        <authorList>
            <person name="Mounaud S."/>
            <person name="Singh I."/>
            <person name="Joardar V."/>
            <person name="Pakala S."/>
            <person name="Pakala S."/>
            <person name="Venepally P."/>
            <person name="Chung J.K."/>
            <person name="Losada L."/>
            <person name="Nierman W.C."/>
        </authorList>
    </citation>
    <scope>NUCLEOTIDE SEQUENCE [LARGE SCALE GENOMIC DNA]</scope>
    <source>
        <strain evidence="1 2">NIH1004</strain>
    </source>
</reference>
<dbReference type="OrthoDB" id="408631at2759"/>
<evidence type="ECO:0000313" key="2">
    <source>
        <dbReference type="Proteomes" id="UP000324241"/>
    </source>
</evidence>
<dbReference type="VEuPathDB" id="FungiDB:EYZ11_006985"/>
<dbReference type="RefSeq" id="XP_033426411.1">
    <property type="nucleotide sequence ID" value="XM_033570379.1"/>
</dbReference>
<comment type="caution">
    <text evidence="1">The sequence shown here is derived from an EMBL/GenBank/DDBJ whole genome shotgun (WGS) entry which is preliminary data.</text>
</comment>
<evidence type="ECO:0000313" key="1">
    <source>
        <dbReference type="EMBL" id="KAA8647050.1"/>
    </source>
</evidence>
<accession>A0A5M9MP13</accession>
<dbReference type="GeneID" id="54328435"/>
<dbReference type="AlphaFoldDB" id="A0A5M9MP13"/>
<organism evidence="1 2">
    <name type="scientific">Aspergillus tanneri</name>
    <dbReference type="NCBI Taxonomy" id="1220188"/>
    <lineage>
        <taxon>Eukaryota</taxon>
        <taxon>Fungi</taxon>
        <taxon>Dikarya</taxon>
        <taxon>Ascomycota</taxon>
        <taxon>Pezizomycotina</taxon>
        <taxon>Eurotiomycetes</taxon>
        <taxon>Eurotiomycetidae</taxon>
        <taxon>Eurotiales</taxon>
        <taxon>Aspergillaceae</taxon>
        <taxon>Aspergillus</taxon>
        <taxon>Aspergillus subgen. Circumdati</taxon>
    </lineage>
</organism>
<proteinExistence type="predicted"/>
<name>A0A5M9MP13_9EURO</name>
<protein>
    <submittedName>
        <fullName evidence="1">Uncharacterized protein</fullName>
    </submittedName>
</protein>
<sequence length="92" mass="10255">MYIADEWLTLEKEVLGKRPLITGSVEQVRAAYQETSEMLAQLFPSPDSYNVVDHKEVTDSGIAIRVYTPEETEPGTSLPVGVLYVHSLSPFL</sequence>
<dbReference type="Proteomes" id="UP000324241">
    <property type="component" value="Unassembled WGS sequence"/>
</dbReference>
<gene>
    <name evidence="1" type="ORF">ATNIH1004_005733</name>
</gene>